<keyword evidence="2" id="KW-1185">Reference proteome</keyword>
<protein>
    <submittedName>
        <fullName evidence="1">Uncharacterized protein</fullName>
    </submittedName>
</protein>
<name>A0A7Y4KLN8_9BACT</name>
<dbReference type="PROSITE" id="PS51257">
    <property type="entry name" value="PROKAR_LIPOPROTEIN"/>
    <property type="match status" value="1"/>
</dbReference>
<dbReference type="RefSeq" id="WP_171436574.1">
    <property type="nucleotide sequence ID" value="NZ_JABFJV010000144.1"/>
</dbReference>
<comment type="caution">
    <text evidence="1">The sequence shown here is derived from an EMBL/GenBank/DDBJ whole genome shotgun (WGS) entry which is preliminary data.</text>
</comment>
<accession>A0A7Y4KLN8</accession>
<gene>
    <name evidence="1" type="ORF">HMI49_23050</name>
</gene>
<proteinExistence type="predicted"/>
<reference evidence="1 2" key="1">
    <citation type="submission" date="2020-05" db="EMBL/GenBank/DDBJ databases">
        <authorList>
            <person name="Whitworth D."/>
        </authorList>
    </citation>
    <scope>NUCLEOTIDE SEQUENCE [LARGE SCALE GENOMIC DNA]</scope>
    <source>
        <strain evidence="1 2">AB043B</strain>
    </source>
</reference>
<evidence type="ECO:0000313" key="2">
    <source>
        <dbReference type="Proteomes" id="UP000563426"/>
    </source>
</evidence>
<dbReference type="EMBL" id="JABFJV010000144">
    <property type="protein sequence ID" value="NOK36085.1"/>
    <property type="molecule type" value="Genomic_DNA"/>
</dbReference>
<dbReference type="AlphaFoldDB" id="A0A7Y4KLN8"/>
<organism evidence="1 2">
    <name type="scientific">Corallococcus exercitus</name>
    <dbReference type="NCBI Taxonomy" id="2316736"/>
    <lineage>
        <taxon>Bacteria</taxon>
        <taxon>Pseudomonadati</taxon>
        <taxon>Myxococcota</taxon>
        <taxon>Myxococcia</taxon>
        <taxon>Myxococcales</taxon>
        <taxon>Cystobacterineae</taxon>
        <taxon>Myxococcaceae</taxon>
        <taxon>Corallococcus</taxon>
    </lineage>
</organism>
<dbReference type="InterPro" id="IPR021655">
    <property type="entry name" value="Put_metal-bd"/>
</dbReference>
<dbReference type="Proteomes" id="UP000563426">
    <property type="component" value="Unassembled WGS sequence"/>
</dbReference>
<dbReference type="Pfam" id="PF11617">
    <property type="entry name" value="Cu-binding_MopE"/>
    <property type="match status" value="3"/>
</dbReference>
<sequence>MKRLLLLLPLWALAGCKDPQDGVKVTVTYAQFVPGCVRVTAVDDASGDTLATDVAVREKKPGPNGQIVVGLLLPEKWGPDITVVADGYEAVPKDGACSGKAVTNQKQGIKVPKGSTKDGKTAELTLKAEAADLDGDGYVSDKLGGSDCDDNAGVGASINPGATELCNDRDDNCDGQRDEGLGLGEACTGTNACAGTKACGVNGTVICNSPDPEPALVDKDEDKYAALGQAPVPTCKVDGKLPSNRLPLSAPATDCDDNNANVHPGVTDLCNGADDNCSGSADEDFHIGDACADSASQCAGTTQCATPTTTRCQVTAPIPTWYPDNDLDTYGTATGAVSSCPKPNAGAADFADKAGDCDDGNPFIHPNAAELCDEQDNDCNPATVESCATPTWAAQTFPDVGTSWFDVSRYNDGGVWIVGSDSSRAVKKPGETSFTRLAGNCTTGMSQQDLYSVWANPITGTAYVGRDDGVVIIQKPTDGQCTPRVDLSYGNADVNGLFGFEKDGGVQIYGATSMTSTPYGGRFEWDGGTTNVTVTPVDNTPLFSVHGQSTNLLFSVGEFDGGSSGGRAVIYRRSPSSAAWSREDNIPDVAGLTDVHVVNEKLAFAVGKDSTLLKWNGSMWTKVEGLPVTAPPAPEKFTGVLAFGANSIYVITESGGIYRYNGTQWTTAARTSSLYGIDGTSPEDIWVVGAFGNVIHYPSWPQ</sequence>
<evidence type="ECO:0000313" key="1">
    <source>
        <dbReference type="EMBL" id="NOK36085.1"/>
    </source>
</evidence>